<sequence>MKGDSSEVPSIASHIAARRCQDDAILSDIHFAWHQEEACTDLTFVFQIWIAIFILFYVESRDDAGARVE</sequence>
<protein>
    <submittedName>
        <fullName evidence="3">Uncharacterized protein</fullName>
    </submittedName>
</protein>
<organism evidence="3 5">
    <name type="scientific">Paraburkholderia madseniana</name>
    <dbReference type="NCBI Taxonomy" id="2599607"/>
    <lineage>
        <taxon>Bacteria</taxon>
        <taxon>Pseudomonadati</taxon>
        <taxon>Pseudomonadota</taxon>
        <taxon>Betaproteobacteria</taxon>
        <taxon>Burkholderiales</taxon>
        <taxon>Burkholderiaceae</taxon>
        <taxon>Paraburkholderia</taxon>
    </lineage>
</organism>
<comment type="caution">
    <text evidence="3">The sequence shown here is derived from an EMBL/GenBank/DDBJ whole genome shotgun (WGS) entry which is preliminary data.</text>
</comment>
<keyword evidence="1" id="KW-0812">Transmembrane</keyword>
<accession>A0AAP5ERT3</accession>
<dbReference type="AlphaFoldDB" id="A0AAP5ERT3"/>
<dbReference type="EMBL" id="JAMXWF010000043">
    <property type="protein sequence ID" value="MDQ6412433.1"/>
    <property type="molecule type" value="Genomic_DNA"/>
</dbReference>
<feature type="transmembrane region" description="Helical" evidence="1">
    <location>
        <begin position="42"/>
        <end position="58"/>
    </location>
</feature>
<proteinExistence type="predicted"/>
<evidence type="ECO:0000313" key="5">
    <source>
        <dbReference type="Proteomes" id="UP001242288"/>
    </source>
</evidence>
<dbReference type="Proteomes" id="UP001209412">
    <property type="component" value="Unassembled WGS sequence"/>
</dbReference>
<keyword evidence="1" id="KW-0472">Membrane</keyword>
<evidence type="ECO:0000313" key="3">
    <source>
        <dbReference type="EMBL" id="MDQ6412433.1"/>
    </source>
</evidence>
<keyword evidence="1" id="KW-1133">Transmembrane helix</keyword>
<evidence type="ECO:0000256" key="1">
    <source>
        <dbReference type="SAM" id="Phobius"/>
    </source>
</evidence>
<dbReference type="EMBL" id="JAPKHW010000043">
    <property type="protein sequence ID" value="MCX4150618.1"/>
    <property type="molecule type" value="Genomic_DNA"/>
</dbReference>
<dbReference type="RefSeq" id="WP_266261223.1">
    <property type="nucleotide sequence ID" value="NZ_JAMXWF010000043.1"/>
</dbReference>
<evidence type="ECO:0000313" key="4">
    <source>
        <dbReference type="Proteomes" id="UP001209412"/>
    </source>
</evidence>
<keyword evidence="4" id="KW-1185">Reference proteome</keyword>
<gene>
    <name evidence="3" type="ORF">NIE36_35490</name>
    <name evidence="2" type="ORF">OSB80_35575</name>
</gene>
<name>A0AAP5ERT3_9BURK</name>
<dbReference type="Proteomes" id="UP001242288">
    <property type="component" value="Unassembled WGS sequence"/>
</dbReference>
<evidence type="ECO:0000313" key="2">
    <source>
        <dbReference type="EMBL" id="MCX4150618.1"/>
    </source>
</evidence>
<reference evidence="3" key="1">
    <citation type="submission" date="2022-06" db="EMBL/GenBank/DDBJ databases">
        <title>PHB producers.</title>
        <authorList>
            <person name="Besaury L."/>
        </authorList>
    </citation>
    <scope>NUCLEOTIDE SEQUENCE</scope>
    <source>
        <strain evidence="3 4">SEWS6</strain>
    </source>
</reference>